<name>A0A1M5AJU9_9FLAO</name>
<dbReference type="PROSITE" id="PS51762">
    <property type="entry name" value="GH16_2"/>
    <property type="match status" value="1"/>
</dbReference>
<dbReference type="InterPro" id="IPR000757">
    <property type="entry name" value="Beta-glucanase-like"/>
</dbReference>
<dbReference type="STRING" id="1124188.SAMN05444377_106102"/>
<dbReference type="OrthoDB" id="9809583at2"/>
<feature type="domain" description="GH16" evidence="2">
    <location>
        <begin position="25"/>
        <end position="275"/>
    </location>
</feature>
<accession>A0A1M5AJU9</accession>
<dbReference type="Pfam" id="PF00722">
    <property type="entry name" value="Glyco_hydro_16"/>
    <property type="match status" value="1"/>
</dbReference>
<dbReference type="PROSITE" id="PS51257">
    <property type="entry name" value="PROKAR_LIPOPROTEIN"/>
    <property type="match status" value="1"/>
</dbReference>
<dbReference type="GO" id="GO:0004553">
    <property type="term" value="F:hydrolase activity, hydrolyzing O-glycosyl compounds"/>
    <property type="evidence" value="ECO:0007669"/>
    <property type="project" value="InterPro"/>
</dbReference>
<dbReference type="PANTHER" id="PTHR10963">
    <property type="entry name" value="GLYCOSYL HYDROLASE-RELATED"/>
    <property type="match status" value="1"/>
</dbReference>
<evidence type="ECO:0000313" key="4">
    <source>
        <dbReference type="Proteomes" id="UP000184147"/>
    </source>
</evidence>
<evidence type="ECO:0000256" key="1">
    <source>
        <dbReference type="ARBA" id="ARBA00006865"/>
    </source>
</evidence>
<dbReference type="RefSeq" id="WP_073362870.1">
    <property type="nucleotide sequence ID" value="NZ_FQVQ01000006.1"/>
</dbReference>
<reference evidence="3 4" key="1">
    <citation type="submission" date="2016-11" db="EMBL/GenBank/DDBJ databases">
        <authorList>
            <person name="Jaros S."/>
            <person name="Januszkiewicz K."/>
            <person name="Wedrychowicz H."/>
        </authorList>
    </citation>
    <scope>NUCLEOTIDE SEQUENCE [LARGE SCALE GENOMIC DNA]</scope>
    <source>
        <strain evidence="3 4">DSM 25660</strain>
    </source>
</reference>
<protein>
    <submittedName>
        <fullName evidence="3">Beta-glucanase, GH16 family</fullName>
    </submittedName>
</protein>
<dbReference type="CDD" id="cd08023">
    <property type="entry name" value="GH16_laminarinase_like"/>
    <property type="match status" value="1"/>
</dbReference>
<evidence type="ECO:0000313" key="3">
    <source>
        <dbReference type="EMBL" id="SHF30407.1"/>
    </source>
</evidence>
<comment type="similarity">
    <text evidence="1">Belongs to the glycosyl hydrolase 16 family.</text>
</comment>
<dbReference type="Gene3D" id="2.60.120.200">
    <property type="match status" value="1"/>
</dbReference>
<proteinExistence type="inferred from homology"/>
<dbReference type="Proteomes" id="UP000184147">
    <property type="component" value="Unassembled WGS sequence"/>
</dbReference>
<sequence>MKTLINSTKAVALLTLGWFFTGCETDTKQNIESRNWQLVWSDEFDGASGQSPDATKWAYDIGTGSNGWGNQELQFYTNRVQNVSTDGEGNLVITALKENYNGSQYTSARIKTKGKFAQQYGRFEARLKTPYGQGLWPAFWMLGDNFETVGWPNCGEIDIMELRGQLPSTINGTIHGPGYSGGNAISGSYTLFNGRFDTGYHIFAAEWDAQKIDFFVDGFLYKRIAKSDVPGDWVFDQAFFMILNVAVGGNYVGLPNNNTTVFPQKMTIDYVRVYQ</sequence>
<dbReference type="GO" id="GO:0005975">
    <property type="term" value="P:carbohydrate metabolic process"/>
    <property type="evidence" value="ECO:0007669"/>
    <property type="project" value="InterPro"/>
</dbReference>
<dbReference type="AlphaFoldDB" id="A0A1M5AJU9"/>
<dbReference type="InterPro" id="IPR050546">
    <property type="entry name" value="Glycosyl_Hydrlase_16"/>
</dbReference>
<dbReference type="InterPro" id="IPR013320">
    <property type="entry name" value="ConA-like_dom_sf"/>
</dbReference>
<gene>
    <name evidence="3" type="ORF">SAMN05444377_106102</name>
</gene>
<dbReference type="EMBL" id="FQVQ01000006">
    <property type="protein sequence ID" value="SHF30407.1"/>
    <property type="molecule type" value="Genomic_DNA"/>
</dbReference>
<organism evidence="3 4">
    <name type="scientific">Flavobacterium fontis</name>
    <dbReference type="NCBI Taxonomy" id="1124188"/>
    <lineage>
        <taxon>Bacteria</taxon>
        <taxon>Pseudomonadati</taxon>
        <taxon>Bacteroidota</taxon>
        <taxon>Flavobacteriia</taxon>
        <taxon>Flavobacteriales</taxon>
        <taxon>Flavobacteriaceae</taxon>
        <taxon>Flavobacterium</taxon>
    </lineage>
</organism>
<keyword evidence="4" id="KW-1185">Reference proteome</keyword>
<dbReference type="PANTHER" id="PTHR10963:SF55">
    <property type="entry name" value="GLYCOSIDE HYDROLASE FAMILY 16 PROTEIN"/>
    <property type="match status" value="1"/>
</dbReference>
<evidence type="ECO:0000259" key="2">
    <source>
        <dbReference type="PROSITE" id="PS51762"/>
    </source>
</evidence>
<dbReference type="SUPFAM" id="SSF49899">
    <property type="entry name" value="Concanavalin A-like lectins/glucanases"/>
    <property type="match status" value="1"/>
</dbReference>